<dbReference type="AlphaFoldDB" id="A0AAV3QY08"/>
<dbReference type="InterPro" id="IPR011989">
    <property type="entry name" value="ARM-like"/>
</dbReference>
<dbReference type="InterPro" id="IPR036537">
    <property type="entry name" value="Adaptor_Cbl_N_dom_sf"/>
</dbReference>
<keyword evidence="6" id="KW-1185">Reference proteome</keyword>
<feature type="domain" description="DUF7792" evidence="4">
    <location>
        <begin position="35"/>
        <end position="154"/>
    </location>
</feature>
<dbReference type="GO" id="GO:0007166">
    <property type="term" value="P:cell surface receptor signaling pathway"/>
    <property type="evidence" value="ECO:0007669"/>
    <property type="project" value="InterPro"/>
</dbReference>
<evidence type="ECO:0000256" key="1">
    <source>
        <dbReference type="ARBA" id="ARBA00022737"/>
    </source>
</evidence>
<gene>
    <name evidence="5" type="ORF">LIER_40591</name>
</gene>
<protein>
    <recommendedName>
        <fullName evidence="4">DUF7792 domain-containing protein</fullName>
    </recommendedName>
</protein>
<proteinExistence type="predicted"/>
<dbReference type="Gene3D" id="1.20.930.20">
    <property type="entry name" value="Adaptor protein Cbl, N-terminal domain"/>
    <property type="match status" value="1"/>
</dbReference>
<evidence type="ECO:0000256" key="3">
    <source>
        <dbReference type="SAM" id="MobiDB-lite"/>
    </source>
</evidence>
<dbReference type="SMART" id="SM00185">
    <property type="entry name" value="ARM"/>
    <property type="match status" value="3"/>
</dbReference>
<dbReference type="InterPro" id="IPR016024">
    <property type="entry name" value="ARM-type_fold"/>
</dbReference>
<keyword evidence="1" id="KW-0677">Repeat</keyword>
<dbReference type="PANTHER" id="PTHR46168:SF15">
    <property type="entry name" value="ARMADILLO REPEAT-CONTAINING DOMAIN-CONTAINING PROTEIN"/>
    <property type="match status" value="1"/>
</dbReference>
<evidence type="ECO:0000313" key="6">
    <source>
        <dbReference type="Proteomes" id="UP001454036"/>
    </source>
</evidence>
<dbReference type="InterPro" id="IPR056694">
    <property type="entry name" value="DUF7792"/>
</dbReference>
<dbReference type="EMBL" id="BAABME010023674">
    <property type="protein sequence ID" value="GAA0168563.1"/>
    <property type="molecule type" value="Genomic_DNA"/>
</dbReference>
<dbReference type="Proteomes" id="UP001454036">
    <property type="component" value="Unassembled WGS sequence"/>
</dbReference>
<dbReference type="Pfam" id="PF00514">
    <property type="entry name" value="Arm"/>
    <property type="match status" value="1"/>
</dbReference>
<feature type="repeat" description="ARM" evidence="2">
    <location>
        <begin position="216"/>
        <end position="259"/>
    </location>
</feature>
<organism evidence="5 6">
    <name type="scientific">Lithospermum erythrorhizon</name>
    <name type="common">Purple gromwell</name>
    <name type="synonym">Lithospermum officinale var. erythrorhizon</name>
    <dbReference type="NCBI Taxonomy" id="34254"/>
    <lineage>
        <taxon>Eukaryota</taxon>
        <taxon>Viridiplantae</taxon>
        <taxon>Streptophyta</taxon>
        <taxon>Embryophyta</taxon>
        <taxon>Tracheophyta</taxon>
        <taxon>Spermatophyta</taxon>
        <taxon>Magnoliopsida</taxon>
        <taxon>eudicotyledons</taxon>
        <taxon>Gunneridae</taxon>
        <taxon>Pentapetalae</taxon>
        <taxon>asterids</taxon>
        <taxon>lamiids</taxon>
        <taxon>Boraginales</taxon>
        <taxon>Boraginaceae</taxon>
        <taxon>Boraginoideae</taxon>
        <taxon>Lithospermeae</taxon>
        <taxon>Lithospermum</taxon>
    </lineage>
</organism>
<feature type="region of interest" description="Disordered" evidence="3">
    <location>
        <begin position="341"/>
        <end position="364"/>
    </location>
</feature>
<evidence type="ECO:0000313" key="5">
    <source>
        <dbReference type="EMBL" id="GAA0168563.1"/>
    </source>
</evidence>
<name>A0AAV3QY08_LITER</name>
<accession>A0AAV3QY08</accession>
<evidence type="ECO:0000256" key="2">
    <source>
        <dbReference type="PROSITE-ProRule" id="PRU00259"/>
    </source>
</evidence>
<dbReference type="Gene3D" id="1.25.10.10">
    <property type="entry name" value="Leucine-rich Repeat Variant"/>
    <property type="match status" value="2"/>
</dbReference>
<reference evidence="5 6" key="1">
    <citation type="submission" date="2024-01" db="EMBL/GenBank/DDBJ databases">
        <title>The complete chloroplast genome sequence of Lithospermum erythrorhizon: insights into the phylogenetic relationship among Boraginaceae species and the maternal lineages of purple gromwells.</title>
        <authorList>
            <person name="Okada T."/>
            <person name="Watanabe K."/>
        </authorList>
    </citation>
    <scope>NUCLEOTIDE SEQUENCE [LARGE SCALE GENOMIC DNA]</scope>
</reference>
<evidence type="ECO:0000259" key="4">
    <source>
        <dbReference type="Pfam" id="PF25055"/>
    </source>
</evidence>
<dbReference type="PANTHER" id="PTHR46168">
    <property type="entry name" value="ARMADILLO REPEAT ONLY 4"/>
    <property type="match status" value="1"/>
</dbReference>
<dbReference type="SUPFAM" id="SSF48371">
    <property type="entry name" value="ARM repeat"/>
    <property type="match status" value="1"/>
</dbReference>
<dbReference type="PROSITE" id="PS50176">
    <property type="entry name" value="ARM_REPEAT"/>
    <property type="match status" value="1"/>
</dbReference>
<sequence>MIMESAKSTLATIASMFNTTPVEEEGNESLPINEDVTNLIFLAESICKHALLAESCQAECSELATKTSRLCNHLRSVVRFIASAQYIYERPIRRIAKDVTRKLENAVTLVKKCENKKTNILRYVFSITSADFKKVEDSIDASIADIAWLLTVFDSDSGIEPSLLPIATNNPRLVWIWSYISCIHYGNLLYRNDAVKGLNEFLISNDRSKQIVVEENGIPPLLNLLKEKSDPDAQIFSTTALYNLADEQERVCLIVKENGVSIIVSALNESPSHRVQMELARLVSRMVDLDANVKEEFGRKNVIRPLVKLLGIYVVLDEGREFEVANKSANLNSIAGLNEEMTKNGRHGSNLKHGNKEEREEEIESPEEILQLKVNCVNALWKLAKSSLLNSTQIAESKALRYLARSMEKENGELKIHCLSTVMEVAAMAKVYPELRTSFKLNSSASKAVLNQLLRILNEENSASLLVPATKAIGSLARAFSAKETRIIELLVMLLGHMDHNVAKQAVSALTSFVEPDNFNRVDHSKAFLEFHGLPKLLNLLMLDEQNQRHEVILLCFLAVNVGNSKEFNQARAKTVLAGAAPYFSDNSYLRESFIKAINNLALYQAGAPMHTQVYTFMVDT</sequence>
<dbReference type="InterPro" id="IPR000225">
    <property type="entry name" value="Armadillo"/>
</dbReference>
<comment type="caution">
    <text evidence="5">The sequence shown here is derived from an EMBL/GenBank/DDBJ whole genome shotgun (WGS) entry which is preliminary data.</text>
</comment>
<dbReference type="Pfam" id="PF25055">
    <property type="entry name" value="DUF7792"/>
    <property type="match status" value="1"/>
</dbReference>